<organism evidence="1 2">
    <name type="scientific">Bathycoccus prasinos</name>
    <dbReference type="NCBI Taxonomy" id="41875"/>
    <lineage>
        <taxon>Eukaryota</taxon>
        <taxon>Viridiplantae</taxon>
        <taxon>Chlorophyta</taxon>
        <taxon>Mamiellophyceae</taxon>
        <taxon>Mamiellales</taxon>
        <taxon>Bathycoccaceae</taxon>
        <taxon>Bathycoccus</taxon>
    </lineage>
</organism>
<dbReference type="Proteomes" id="UP000198341">
    <property type="component" value="Chromosome 8"/>
</dbReference>
<proteinExistence type="predicted"/>
<evidence type="ECO:0000313" key="2">
    <source>
        <dbReference type="Proteomes" id="UP000198341"/>
    </source>
</evidence>
<dbReference type="AlphaFoldDB" id="K8F7H1"/>
<sequence>MSSSLSRIGVLKAFTTTRRRTTTTTLGSEARKRLKRIRSDYVLSSSSSSSYFKLEKEEGGGEENEEILLLTPEEVIENLPSILLESELEGTTGDDTNKGVVDLVEFSTLCKEYVKNNGDVDALVRKFSESEYNSSQFLEAAFDTVYDAKMAMRKNEVSMEVFGAFQEICLICAKAFRKRNMKPEVFLADECVKEISQSRYKAKLFKDDEAIERARWKVRRMLVESFVDKELYGSKEVKEEGTTKQTLLDFAKFARQLSICRSTALEDMEKNISFATERMGMSEILIEGATEKALNKPDDLEITKKAMERVVNSVDEVLALCLELDLEKKNNPATTRVMKAEQLLRKNREFLDDGDENV</sequence>
<protein>
    <submittedName>
        <fullName evidence="1">Uncharacterized protein</fullName>
    </submittedName>
</protein>
<accession>K8F7H1</accession>
<dbReference type="GeneID" id="19014440"/>
<name>K8F7H1_9CHLO</name>
<keyword evidence="2" id="KW-1185">Reference proteome</keyword>
<gene>
    <name evidence="1" type="ORF">Bathy08g04610</name>
</gene>
<dbReference type="EMBL" id="FO082271">
    <property type="protein sequence ID" value="CCO17538.1"/>
    <property type="molecule type" value="Genomic_DNA"/>
</dbReference>
<reference evidence="1 2" key="1">
    <citation type="submission" date="2011-10" db="EMBL/GenBank/DDBJ databases">
        <authorList>
            <person name="Genoscope - CEA"/>
        </authorList>
    </citation>
    <scope>NUCLEOTIDE SEQUENCE [LARGE SCALE GENOMIC DNA]</scope>
    <source>
        <strain evidence="1 2">RCC 1105</strain>
    </source>
</reference>
<dbReference type="KEGG" id="bpg:Bathy08g04610"/>
<dbReference type="RefSeq" id="XP_007511417.1">
    <property type="nucleotide sequence ID" value="XM_007511355.1"/>
</dbReference>
<evidence type="ECO:0000313" key="1">
    <source>
        <dbReference type="EMBL" id="CCO17538.1"/>
    </source>
</evidence>